<dbReference type="Proteomes" id="UP000198614">
    <property type="component" value="Unassembled WGS sequence"/>
</dbReference>
<accession>A0A1G7C617</accession>
<keyword evidence="2 12" id="KW-0479">Metal-binding</keyword>
<comment type="function">
    <text evidence="5">Catalyzes the oxidation of 2-deoxy-scyllo-inosamine (DOIA) with NAD(+) or NADP(+), forming 3-amino-2,3-dideoxy-scyllo-inosose (amino-DOI).</text>
</comment>
<dbReference type="GO" id="GO:0008270">
    <property type="term" value="F:zinc ion binding"/>
    <property type="evidence" value="ECO:0007669"/>
    <property type="project" value="InterPro"/>
</dbReference>
<evidence type="ECO:0000256" key="3">
    <source>
        <dbReference type="ARBA" id="ARBA00022833"/>
    </source>
</evidence>
<dbReference type="InterPro" id="IPR020843">
    <property type="entry name" value="ER"/>
</dbReference>
<dbReference type="EC" id="1.1.1.329" evidence="8"/>
<dbReference type="AlphaFoldDB" id="A0A1G7C617"/>
<evidence type="ECO:0000256" key="1">
    <source>
        <dbReference type="ARBA" id="ARBA00001947"/>
    </source>
</evidence>
<dbReference type="GO" id="GO:0016491">
    <property type="term" value="F:oxidoreductase activity"/>
    <property type="evidence" value="ECO:0007669"/>
    <property type="project" value="UniProtKB-KW"/>
</dbReference>
<comment type="catalytic activity">
    <reaction evidence="11">
        <text>2-deoxy-scyllo-inosamine + NADP(+) = 3-amino-2,3-dideoxy-scyllo-inosose + NADPH + H(+)</text>
        <dbReference type="Rhea" id="RHEA:33879"/>
        <dbReference type="ChEBI" id="CHEBI:15378"/>
        <dbReference type="ChEBI" id="CHEBI:57783"/>
        <dbReference type="ChEBI" id="CHEBI:58349"/>
        <dbReference type="ChEBI" id="CHEBI:65002"/>
        <dbReference type="ChEBI" id="CHEBI:65003"/>
        <dbReference type="EC" id="1.1.1.329"/>
    </reaction>
</comment>
<dbReference type="InterPro" id="IPR050129">
    <property type="entry name" value="Zn_alcohol_dh"/>
</dbReference>
<dbReference type="InterPro" id="IPR013154">
    <property type="entry name" value="ADH-like_N"/>
</dbReference>
<dbReference type="InterPro" id="IPR011032">
    <property type="entry name" value="GroES-like_sf"/>
</dbReference>
<evidence type="ECO:0000256" key="12">
    <source>
        <dbReference type="RuleBase" id="RU361277"/>
    </source>
</evidence>
<dbReference type="SUPFAM" id="SSF50129">
    <property type="entry name" value="GroES-like"/>
    <property type="match status" value="1"/>
</dbReference>
<evidence type="ECO:0000256" key="2">
    <source>
        <dbReference type="ARBA" id="ARBA00022723"/>
    </source>
</evidence>
<evidence type="ECO:0000313" key="16">
    <source>
        <dbReference type="Proteomes" id="UP000198614"/>
    </source>
</evidence>
<comment type="cofactor">
    <cofactor evidence="1 12">
        <name>Zn(2+)</name>
        <dbReference type="ChEBI" id="CHEBI:29105"/>
    </cofactor>
</comment>
<evidence type="ECO:0000256" key="5">
    <source>
        <dbReference type="ARBA" id="ARBA00037678"/>
    </source>
</evidence>
<evidence type="ECO:0000256" key="4">
    <source>
        <dbReference type="ARBA" id="ARBA00023002"/>
    </source>
</evidence>
<sequence>MTAVGPHGTAAGSTGGTGSAVVVEAPGAHRLVPHEPRDPGPGEALVAVHAVGICGSDREVYQGNRPQGYVRYPLTPGHEWSGTVAAVGAGVPRSLVGRKVVGEGFRNCQVCDRCHAGETTLCTAGYEETGFTEPGAMAATLTLPARLLHVLPEDADLTAAALLEPAACVAAAALKAGARPGERVAVVGTGTLGMFAAQFLRAGSPGELLVVGTRRDRESLSREFGATDFRTKDEALPDDFDVVIETAGSADAARTAAALLRRGGRLVLTGIPAPGAEGLDPTDLVVRQLEVHTVFGAPPEAWAHTVRVFGAGLLDPLPLVSHELPLEEFPRAIELVGSGDPKVGKVLLRP</sequence>
<dbReference type="InterPro" id="IPR036291">
    <property type="entry name" value="NAD(P)-bd_dom_sf"/>
</dbReference>
<dbReference type="PANTHER" id="PTHR43401">
    <property type="entry name" value="L-THREONINE 3-DEHYDROGENASE"/>
    <property type="match status" value="1"/>
</dbReference>
<dbReference type="PANTHER" id="PTHR43401:SF2">
    <property type="entry name" value="L-THREONINE 3-DEHYDROGENASE"/>
    <property type="match status" value="1"/>
</dbReference>
<dbReference type="PROSITE" id="PS00059">
    <property type="entry name" value="ADH_ZINC"/>
    <property type="match status" value="1"/>
</dbReference>
<comment type="catalytic activity">
    <reaction evidence="10">
        <text>2-deoxy-scyllo-inosamine + NAD(+) = 3-amino-2,3-dideoxy-scyllo-inosose + NADH + H(+)</text>
        <dbReference type="Rhea" id="RHEA:33883"/>
        <dbReference type="ChEBI" id="CHEBI:15378"/>
        <dbReference type="ChEBI" id="CHEBI:57540"/>
        <dbReference type="ChEBI" id="CHEBI:57945"/>
        <dbReference type="ChEBI" id="CHEBI:65002"/>
        <dbReference type="ChEBI" id="CHEBI:65003"/>
        <dbReference type="EC" id="1.1.1.329"/>
    </reaction>
</comment>
<evidence type="ECO:0000256" key="11">
    <source>
        <dbReference type="ARBA" id="ARBA00049085"/>
    </source>
</evidence>
<feature type="domain" description="Enoyl reductase (ER)" evidence="14">
    <location>
        <begin position="27"/>
        <end position="348"/>
    </location>
</feature>
<organism evidence="15 16">
    <name type="scientific">Streptomyces griseoaurantiacus</name>
    <dbReference type="NCBI Taxonomy" id="68213"/>
    <lineage>
        <taxon>Bacteria</taxon>
        <taxon>Bacillati</taxon>
        <taxon>Actinomycetota</taxon>
        <taxon>Actinomycetes</taxon>
        <taxon>Kitasatosporales</taxon>
        <taxon>Streptomycetaceae</taxon>
        <taxon>Streptomyces</taxon>
        <taxon>Streptomyces aurantiacus group</taxon>
    </lineage>
</organism>
<dbReference type="InterPro" id="IPR013149">
    <property type="entry name" value="ADH-like_C"/>
</dbReference>
<dbReference type="InterPro" id="IPR002328">
    <property type="entry name" value="ADH_Zn_CS"/>
</dbReference>
<dbReference type="SMART" id="SM00829">
    <property type="entry name" value="PKS_ER"/>
    <property type="match status" value="1"/>
</dbReference>
<evidence type="ECO:0000256" key="13">
    <source>
        <dbReference type="SAM" id="MobiDB-lite"/>
    </source>
</evidence>
<dbReference type="Gene3D" id="3.90.180.10">
    <property type="entry name" value="Medium-chain alcohol dehydrogenases, catalytic domain"/>
    <property type="match status" value="1"/>
</dbReference>
<dbReference type="Pfam" id="PF00107">
    <property type="entry name" value="ADH_zinc_N"/>
    <property type="match status" value="1"/>
</dbReference>
<evidence type="ECO:0000256" key="10">
    <source>
        <dbReference type="ARBA" id="ARBA00048685"/>
    </source>
</evidence>
<dbReference type="SUPFAM" id="SSF51735">
    <property type="entry name" value="NAD(P)-binding Rossmann-fold domains"/>
    <property type="match status" value="1"/>
</dbReference>
<reference evidence="15 16" key="1">
    <citation type="submission" date="2016-10" db="EMBL/GenBank/DDBJ databases">
        <authorList>
            <person name="de Groot N.N."/>
        </authorList>
    </citation>
    <scope>NUCLEOTIDE SEQUENCE [LARGE SCALE GENOMIC DNA]</scope>
    <source>
        <strain evidence="15 16">CGMCC 4.1859</strain>
    </source>
</reference>
<keyword evidence="4" id="KW-0560">Oxidoreductase</keyword>
<proteinExistence type="inferred from homology"/>
<feature type="region of interest" description="Disordered" evidence="13">
    <location>
        <begin position="1"/>
        <end position="20"/>
    </location>
</feature>
<comment type="similarity">
    <text evidence="7">Belongs to the zinc-containing alcohol dehydrogenase family. DOIA dehydrogenase subfamily.</text>
</comment>
<name>A0A1G7C617_9ACTN</name>
<gene>
    <name evidence="15" type="ORF">SAMN05216260_101361</name>
</gene>
<comment type="pathway">
    <text evidence="6">Metabolic intermediate biosynthesis; 2-deoxystreptamine biosynthesis; 2-deoxystreptamine from D-glucose 6-phosphate: step 3/4.</text>
</comment>
<dbReference type="EMBL" id="FNAX01000001">
    <property type="protein sequence ID" value="SDE33875.1"/>
    <property type="molecule type" value="Genomic_DNA"/>
</dbReference>
<dbReference type="Pfam" id="PF08240">
    <property type="entry name" value="ADH_N"/>
    <property type="match status" value="1"/>
</dbReference>
<protein>
    <recommendedName>
        <fullName evidence="9">2-deoxy-scyllo-inosamine dehydrogenase</fullName>
        <ecNumber evidence="8">1.1.1.329</ecNumber>
    </recommendedName>
</protein>
<dbReference type="OrthoDB" id="9797931at2"/>
<keyword evidence="3 12" id="KW-0862">Zinc</keyword>
<evidence type="ECO:0000259" key="14">
    <source>
        <dbReference type="SMART" id="SM00829"/>
    </source>
</evidence>
<evidence type="ECO:0000256" key="9">
    <source>
        <dbReference type="ARBA" id="ARBA00039387"/>
    </source>
</evidence>
<evidence type="ECO:0000313" key="15">
    <source>
        <dbReference type="EMBL" id="SDE33875.1"/>
    </source>
</evidence>
<evidence type="ECO:0000256" key="8">
    <source>
        <dbReference type="ARBA" id="ARBA00039102"/>
    </source>
</evidence>
<evidence type="ECO:0000256" key="6">
    <source>
        <dbReference type="ARBA" id="ARBA00037908"/>
    </source>
</evidence>
<evidence type="ECO:0000256" key="7">
    <source>
        <dbReference type="ARBA" id="ARBA00038004"/>
    </source>
</evidence>
<dbReference type="Gene3D" id="3.40.50.720">
    <property type="entry name" value="NAD(P)-binding Rossmann-like Domain"/>
    <property type="match status" value="1"/>
</dbReference>